<dbReference type="Proteomes" id="UP001447842">
    <property type="component" value="Chromosome"/>
</dbReference>
<proteinExistence type="predicted"/>
<name>A0ABZ3HC89_9BACT</name>
<evidence type="ECO:0008006" key="3">
    <source>
        <dbReference type="Google" id="ProtNLM"/>
    </source>
</evidence>
<reference evidence="1 2" key="1">
    <citation type="submission" date="2024-03" db="EMBL/GenBank/DDBJ databases">
        <title>Sulfurimonas sp. HSL3-1.</title>
        <authorList>
            <person name="Wang S."/>
        </authorList>
    </citation>
    <scope>NUCLEOTIDE SEQUENCE [LARGE SCALE GENOMIC DNA]</scope>
    <source>
        <strain evidence="1 2">HSL3-1</strain>
    </source>
</reference>
<protein>
    <recommendedName>
        <fullName evidence="3">Mobilization protein MobD</fullName>
    </recommendedName>
</protein>
<dbReference type="SUPFAM" id="SSF52540">
    <property type="entry name" value="P-loop containing nucleoside triphosphate hydrolases"/>
    <property type="match status" value="1"/>
</dbReference>
<evidence type="ECO:0000313" key="1">
    <source>
        <dbReference type="EMBL" id="XAU15886.1"/>
    </source>
</evidence>
<accession>A0ABZ3HC89</accession>
<dbReference type="RefSeq" id="WP_345973252.1">
    <property type="nucleotide sequence ID" value="NZ_CP147920.1"/>
</dbReference>
<dbReference type="InterPro" id="IPR027417">
    <property type="entry name" value="P-loop_NTPase"/>
</dbReference>
<sequence length="233" mass="26245">MSMIHFIGGEKGGVGKSVFARLLSQYFIDNDVAFVGLDADRSHASLTRYYEQFTDAIDLDFFESSDKIMELALEKDINVLVDLPAQSERFLDRWIEENDVLGMCEETGIEIVYWYLVDGGKDSVQLLKKFLPKYSVVMTCAVVKNEGRGSDFSEVDDVIASVSSEANGTLKEVVLPALHAPTMQKIDKYTFSFWAAANLKENGTAHLSLMERQRTKVWLRKAFAMFESVLGRP</sequence>
<evidence type="ECO:0000313" key="2">
    <source>
        <dbReference type="Proteomes" id="UP001447842"/>
    </source>
</evidence>
<dbReference type="EMBL" id="CP147920">
    <property type="protein sequence ID" value="XAU15886.1"/>
    <property type="molecule type" value="Genomic_DNA"/>
</dbReference>
<gene>
    <name evidence="1" type="ORF">WCY31_04080</name>
</gene>
<keyword evidence="2" id="KW-1185">Reference proteome</keyword>
<organism evidence="1 2">
    <name type="scientific">Sulfurimonas diazotrophicus</name>
    <dbReference type="NCBI Taxonomy" id="3131939"/>
    <lineage>
        <taxon>Bacteria</taxon>
        <taxon>Pseudomonadati</taxon>
        <taxon>Campylobacterota</taxon>
        <taxon>Epsilonproteobacteria</taxon>
        <taxon>Campylobacterales</taxon>
        <taxon>Sulfurimonadaceae</taxon>
        <taxon>Sulfurimonas</taxon>
    </lineage>
</organism>